<keyword evidence="3" id="KW-1185">Reference proteome</keyword>
<feature type="chain" id="PRO_5040405495" evidence="1">
    <location>
        <begin position="23"/>
        <end position="298"/>
    </location>
</feature>
<evidence type="ECO:0000313" key="3">
    <source>
        <dbReference type="Proteomes" id="UP000799772"/>
    </source>
</evidence>
<dbReference type="Proteomes" id="UP000799772">
    <property type="component" value="Unassembled WGS sequence"/>
</dbReference>
<dbReference type="PANTHER" id="PTHR13593:SF146">
    <property type="entry name" value="PLC-LIKE PHOSPHODIESTERASE"/>
    <property type="match status" value="1"/>
</dbReference>
<keyword evidence="1" id="KW-0732">Signal</keyword>
<evidence type="ECO:0000313" key="2">
    <source>
        <dbReference type="EMBL" id="KAF2095184.1"/>
    </source>
</evidence>
<dbReference type="InterPro" id="IPR017946">
    <property type="entry name" value="PLC-like_Pdiesterase_TIM-brl"/>
</dbReference>
<dbReference type="AlphaFoldDB" id="A0A9P4M6U4"/>
<proteinExistence type="predicted"/>
<sequence length="298" mass="32220">MPSVRFLSLFTLVLSSITHTFAQRQCNGNAAYCSRSYSNISFVGSHDSAFVGSEPSDNQDLSLTDQMNLGIRFLQGQTHKNILGDLDLCHTSCLLLDAGKLETYLGTVKSFLDSNANEVITLLLTNGDSLDVSEFDTAFKNSGINTYAFVPSSNPLPIGSWPNLGDMIDAGTRLVVFLDYGADESKVNYILNEFNYYFETPYDVTDSSFNECNIDRPSGASADGRMYIVNHFLDEDILGIDVPDRGAASTTNADQGTGSIGAQSDLCEGLYGRAPNVVLLDWSGTGDAMKAQGELNGL</sequence>
<protein>
    <submittedName>
        <fullName evidence="2">PLC-like phosphodiesterase</fullName>
    </submittedName>
</protein>
<name>A0A9P4M6U4_9PEZI</name>
<dbReference type="GO" id="GO:0006629">
    <property type="term" value="P:lipid metabolic process"/>
    <property type="evidence" value="ECO:0007669"/>
    <property type="project" value="InterPro"/>
</dbReference>
<organism evidence="2 3">
    <name type="scientific">Rhizodiscina lignyota</name>
    <dbReference type="NCBI Taxonomy" id="1504668"/>
    <lineage>
        <taxon>Eukaryota</taxon>
        <taxon>Fungi</taxon>
        <taxon>Dikarya</taxon>
        <taxon>Ascomycota</taxon>
        <taxon>Pezizomycotina</taxon>
        <taxon>Dothideomycetes</taxon>
        <taxon>Pleosporomycetidae</taxon>
        <taxon>Aulographales</taxon>
        <taxon>Rhizodiscinaceae</taxon>
        <taxon>Rhizodiscina</taxon>
    </lineage>
</organism>
<dbReference type="EMBL" id="ML978132">
    <property type="protein sequence ID" value="KAF2095184.1"/>
    <property type="molecule type" value="Genomic_DNA"/>
</dbReference>
<dbReference type="PANTHER" id="PTHR13593">
    <property type="match status" value="1"/>
</dbReference>
<dbReference type="InterPro" id="IPR051057">
    <property type="entry name" value="PI-PLC_domain"/>
</dbReference>
<feature type="signal peptide" evidence="1">
    <location>
        <begin position="1"/>
        <end position="22"/>
    </location>
</feature>
<dbReference type="Pfam" id="PF26146">
    <property type="entry name" value="PI-PLC_X"/>
    <property type="match status" value="1"/>
</dbReference>
<dbReference type="Gene3D" id="3.20.20.190">
    <property type="entry name" value="Phosphatidylinositol (PI) phosphodiesterase"/>
    <property type="match status" value="1"/>
</dbReference>
<reference evidence="2" key="1">
    <citation type="journal article" date="2020" name="Stud. Mycol.">
        <title>101 Dothideomycetes genomes: a test case for predicting lifestyles and emergence of pathogens.</title>
        <authorList>
            <person name="Haridas S."/>
            <person name="Albert R."/>
            <person name="Binder M."/>
            <person name="Bloem J."/>
            <person name="Labutti K."/>
            <person name="Salamov A."/>
            <person name="Andreopoulos B."/>
            <person name="Baker S."/>
            <person name="Barry K."/>
            <person name="Bills G."/>
            <person name="Bluhm B."/>
            <person name="Cannon C."/>
            <person name="Castanera R."/>
            <person name="Culley D."/>
            <person name="Daum C."/>
            <person name="Ezra D."/>
            <person name="Gonzalez J."/>
            <person name="Henrissat B."/>
            <person name="Kuo A."/>
            <person name="Liang C."/>
            <person name="Lipzen A."/>
            <person name="Lutzoni F."/>
            <person name="Magnuson J."/>
            <person name="Mondo S."/>
            <person name="Nolan M."/>
            <person name="Ohm R."/>
            <person name="Pangilinan J."/>
            <person name="Park H.-J."/>
            <person name="Ramirez L."/>
            <person name="Alfaro M."/>
            <person name="Sun H."/>
            <person name="Tritt A."/>
            <person name="Yoshinaga Y."/>
            <person name="Zwiers L.-H."/>
            <person name="Turgeon B."/>
            <person name="Goodwin S."/>
            <person name="Spatafora J."/>
            <person name="Crous P."/>
            <person name="Grigoriev I."/>
        </authorList>
    </citation>
    <scope>NUCLEOTIDE SEQUENCE</scope>
    <source>
        <strain evidence="2">CBS 133067</strain>
    </source>
</reference>
<gene>
    <name evidence="2" type="ORF">NA57DRAFT_44788</name>
</gene>
<dbReference type="GO" id="GO:0008081">
    <property type="term" value="F:phosphoric diester hydrolase activity"/>
    <property type="evidence" value="ECO:0007669"/>
    <property type="project" value="InterPro"/>
</dbReference>
<accession>A0A9P4M6U4</accession>
<evidence type="ECO:0000256" key="1">
    <source>
        <dbReference type="SAM" id="SignalP"/>
    </source>
</evidence>
<comment type="caution">
    <text evidence="2">The sequence shown here is derived from an EMBL/GenBank/DDBJ whole genome shotgun (WGS) entry which is preliminary data.</text>
</comment>
<dbReference type="OrthoDB" id="7984201at2759"/>
<dbReference type="SUPFAM" id="SSF51695">
    <property type="entry name" value="PLC-like phosphodiesterases"/>
    <property type="match status" value="1"/>
</dbReference>